<dbReference type="InterPro" id="IPR014001">
    <property type="entry name" value="Helicase_ATP-bd"/>
</dbReference>
<name>A0A918N5Y6_9FLAO</name>
<dbReference type="InterPro" id="IPR050742">
    <property type="entry name" value="Helicase_Restrict-Modif_Enz"/>
</dbReference>
<dbReference type="InterPro" id="IPR027417">
    <property type="entry name" value="P-loop_NTPase"/>
</dbReference>
<evidence type="ECO:0000259" key="1">
    <source>
        <dbReference type="PROSITE" id="PS51192"/>
    </source>
</evidence>
<proteinExistence type="predicted"/>
<dbReference type="EMBL" id="BMWS01000048">
    <property type="protein sequence ID" value="GGX34669.1"/>
    <property type="molecule type" value="Genomic_DNA"/>
</dbReference>
<dbReference type="RefSeq" id="WP_027413924.1">
    <property type="nucleotide sequence ID" value="NZ_BMWS01000048.1"/>
</dbReference>
<dbReference type="GO" id="GO:0003677">
    <property type="term" value="F:DNA binding"/>
    <property type="evidence" value="ECO:0007669"/>
    <property type="project" value="InterPro"/>
</dbReference>
<dbReference type="GO" id="GO:0005829">
    <property type="term" value="C:cytosol"/>
    <property type="evidence" value="ECO:0007669"/>
    <property type="project" value="TreeGrafter"/>
</dbReference>
<organism evidence="2 3">
    <name type="scientific">Aquimarina muelleri</name>
    <dbReference type="NCBI Taxonomy" id="279356"/>
    <lineage>
        <taxon>Bacteria</taxon>
        <taxon>Pseudomonadati</taxon>
        <taxon>Bacteroidota</taxon>
        <taxon>Flavobacteriia</taxon>
        <taxon>Flavobacteriales</taxon>
        <taxon>Flavobacteriaceae</taxon>
        <taxon>Aquimarina</taxon>
    </lineage>
</organism>
<dbReference type="Proteomes" id="UP000601108">
    <property type="component" value="Unassembled WGS sequence"/>
</dbReference>
<keyword evidence="3" id="KW-1185">Reference proteome</keyword>
<dbReference type="PROSITE" id="PS51192">
    <property type="entry name" value="HELICASE_ATP_BIND_1"/>
    <property type="match status" value="1"/>
</dbReference>
<dbReference type="CDD" id="cd18785">
    <property type="entry name" value="SF2_C"/>
    <property type="match status" value="1"/>
</dbReference>
<gene>
    <name evidence="2" type="ORF">GCM10007384_38990</name>
</gene>
<dbReference type="InterPro" id="IPR006935">
    <property type="entry name" value="Helicase/UvrB_N"/>
</dbReference>
<comment type="caution">
    <text evidence="2">The sequence shown here is derived from an EMBL/GenBank/DDBJ whole genome shotgun (WGS) entry which is preliminary data.</text>
</comment>
<feature type="domain" description="Helicase ATP-binding" evidence="1">
    <location>
        <begin position="137"/>
        <end position="308"/>
    </location>
</feature>
<dbReference type="GO" id="GO:0005524">
    <property type="term" value="F:ATP binding"/>
    <property type="evidence" value="ECO:0007669"/>
    <property type="project" value="InterPro"/>
</dbReference>
<dbReference type="CDD" id="cd17926">
    <property type="entry name" value="DEXHc_RE"/>
    <property type="match status" value="1"/>
</dbReference>
<dbReference type="SMART" id="SM00487">
    <property type="entry name" value="DEXDc"/>
    <property type="match status" value="1"/>
</dbReference>
<dbReference type="GO" id="GO:0016787">
    <property type="term" value="F:hydrolase activity"/>
    <property type="evidence" value="ECO:0007669"/>
    <property type="project" value="InterPro"/>
</dbReference>
<dbReference type="PANTHER" id="PTHR47396">
    <property type="entry name" value="TYPE I RESTRICTION ENZYME ECOKI R PROTEIN"/>
    <property type="match status" value="1"/>
</dbReference>
<reference evidence="2 3" key="1">
    <citation type="journal article" date="2014" name="Int. J. Syst. Evol. Microbiol.">
        <title>Complete genome sequence of Corynebacterium casei LMG S-19264T (=DSM 44701T), isolated from a smear-ripened cheese.</title>
        <authorList>
            <consortium name="US DOE Joint Genome Institute (JGI-PGF)"/>
            <person name="Walter F."/>
            <person name="Albersmeier A."/>
            <person name="Kalinowski J."/>
            <person name="Ruckert C."/>
        </authorList>
    </citation>
    <scope>NUCLEOTIDE SEQUENCE [LARGE SCALE GENOMIC DNA]</scope>
    <source>
        <strain evidence="2 3">KCTC 12285</strain>
    </source>
</reference>
<dbReference type="SUPFAM" id="SSF52540">
    <property type="entry name" value="P-loop containing nucleoside triphosphate hydrolases"/>
    <property type="match status" value="1"/>
</dbReference>
<dbReference type="PANTHER" id="PTHR47396:SF1">
    <property type="entry name" value="ATP-DEPENDENT HELICASE IRC3-RELATED"/>
    <property type="match status" value="1"/>
</dbReference>
<dbReference type="AlphaFoldDB" id="A0A918N5Y6"/>
<accession>A0A918N5Y6</accession>
<protein>
    <recommendedName>
        <fullName evidence="1">Helicase ATP-binding domain-containing protein</fullName>
    </recommendedName>
</protein>
<sequence length="1080" mass="123312">MEIKLPNIEKLIFSDRSNVITQYYNESTNLNFEFVQSTPFTLSSNGELFFITSNVEDEIPENCNYALLAKRKPYRKYFLEDTLKLTRWIKHPSFEDLTPQDVVASWKGKFKFIKEDVENNIKGLRPPQIGALYSILAHVQNPQDKGIVVMPTGTGKTETMLSTLVANECEKLLVAVPSDSLRTQLSNKVTNLGLLREFGMVDETCHNPIVGVIHSKFESEEHLLEFISKTNVVVTTMSILGGSDYQHQMAFSNSFSHLFVDEAHHSEASTWKKFIDRFDKKKVFLFTATPFRNDGKNLDGKFIFNFSLKEAQKQEYYKKINYLPIREYDKEKADKKIADKAVEQLREDIANGHPHIIMARCISKNRAKEVFKHYEKHEDLNPVIVYTGVPGLKDKVKAIKAKEHSIIVCVNMLGEGFDLPELKIAAIHDERQSLPITLQFVGRFTRTSFANLGNASFITNIAYPPIQQELNHLYAKNADWNLLLPNLSEGATDKEINFQEFLEGFNDLENSKIPFQNINPAMSSVVFRNIGDHWNPANWKEGINNIGTYEHQLSKHNNEKGTLVIILGKVDKVEWGNFDVVQNMDWNMIVVHWDRRPNKNMIFIHTSMKNLSYTKLVKAVFGDGSIQIKGMDMFKIFYDVKRLTLYNVGARKGTGRDISFQSFFGKGVQDGIKLLEQGTFIKNNIFGVGYKDGEKVSLGCSVKGKVWSYLRGNLNELTQWCKDVGDVLINPNINPNTVLENTLIPKTIKVKPSVTPIAVEWHHEMFQYAENRYRISINGSTYDLSNSELNVVESPDDSPLRFCFKCENYSIEYDLVLGANIIDGKEVAFHKVTKISSENPIIEYGNKRENLGSFLQEFTPIFWFADGSQLFQNSYVVPKPWVDGIALDNITPMNWGGVSIRKEAQGIAPYETDSIQYYFINQIRDDYEIIYDDDGSGEIADVIGINDGENKIDIHLFHLKYAKGGRTGNDIGNFYEVCGQAQKSLNWKYRNGKDFFDHLLRRITKTKNEATCSRIIKGSEDDLEQLLNAAKWTKEMKFHIYIVQPSLVKGEGSDNIMLLLGNTHHYLHTVGNVELKVYSS</sequence>
<dbReference type="Pfam" id="PF04851">
    <property type="entry name" value="ResIII"/>
    <property type="match status" value="1"/>
</dbReference>
<dbReference type="Gene3D" id="3.40.50.300">
    <property type="entry name" value="P-loop containing nucleotide triphosphate hydrolases"/>
    <property type="match status" value="2"/>
</dbReference>
<evidence type="ECO:0000313" key="3">
    <source>
        <dbReference type="Proteomes" id="UP000601108"/>
    </source>
</evidence>
<evidence type="ECO:0000313" key="2">
    <source>
        <dbReference type="EMBL" id="GGX34669.1"/>
    </source>
</evidence>